<proteinExistence type="predicted"/>
<name>A0A0E3XHI6_9GAMC</name>
<accession>A0A0E3XHI6</accession>
<evidence type="ECO:0000313" key="2">
    <source>
        <dbReference type="Proteomes" id="UP000130326"/>
    </source>
</evidence>
<evidence type="ECO:0000313" key="1">
    <source>
        <dbReference type="EMBL" id="AKC34138.1"/>
    </source>
</evidence>
<protein>
    <submittedName>
        <fullName evidence="1">4c protein</fullName>
    </submittedName>
</protein>
<reference evidence="1 2" key="1">
    <citation type="journal article" date="2015" name="Infect. Genet. Evol.">
        <title>Genomic and single nucleotide polymorphism analysis of infectious bronchitis coronavirus.</title>
        <authorList>
            <person name="Abolnik C."/>
        </authorList>
    </citation>
    <scope>NUCLEOTIDE SEQUENCE [LARGE SCALE GENOMIC DNA]</scope>
    <source>
        <strain evidence="1">Ck/ZA/3665/11</strain>
    </source>
</reference>
<organism evidence="1 2">
    <name type="scientific">Infectious bronchitis virus</name>
    <dbReference type="NCBI Taxonomy" id="11120"/>
    <lineage>
        <taxon>Viruses</taxon>
        <taxon>Riboviria</taxon>
        <taxon>Orthornavirae</taxon>
        <taxon>Pisuviricota</taxon>
        <taxon>Pisoniviricetes</taxon>
        <taxon>Nidovirales</taxon>
        <taxon>Cornidovirineae</taxon>
        <taxon>Coronaviridae</taxon>
        <taxon>Orthocoronavirinae</taxon>
        <taxon>Gammacoronavirus</taxon>
        <taxon>Igacovirus</taxon>
        <taxon>Gammacoronavirus galli</taxon>
        <taxon>Avian coronavirus</taxon>
    </lineage>
</organism>
<dbReference type="Proteomes" id="UP000130326">
    <property type="component" value="Genome"/>
</dbReference>
<sequence length="56" mass="6230">MEKSTTKAHQSSKKVVVGCGPIIRRIRIIKPPTTLIFTNGVLGYKRLTNTDDEMAD</sequence>
<dbReference type="EMBL" id="KP662631">
    <property type="protein sequence ID" value="AKC34138.1"/>
    <property type="molecule type" value="Genomic_RNA"/>
</dbReference>